<keyword evidence="2" id="KW-0539">Nucleus</keyword>
<dbReference type="PANTHER" id="PTHR22812">
    <property type="entry name" value="CHROMOBOX PROTEIN"/>
    <property type="match status" value="1"/>
</dbReference>
<dbReference type="AlphaFoldDB" id="A0A9P6QK37"/>
<dbReference type="SUPFAM" id="SSF54160">
    <property type="entry name" value="Chromo domain-like"/>
    <property type="match status" value="1"/>
</dbReference>
<dbReference type="Proteomes" id="UP000823405">
    <property type="component" value="Unassembled WGS sequence"/>
</dbReference>
<dbReference type="InterPro" id="IPR016197">
    <property type="entry name" value="Chromo-like_dom_sf"/>
</dbReference>
<dbReference type="Pfam" id="PF00385">
    <property type="entry name" value="Chromo"/>
    <property type="match status" value="1"/>
</dbReference>
<evidence type="ECO:0000256" key="1">
    <source>
        <dbReference type="ARBA" id="ARBA00004123"/>
    </source>
</evidence>
<evidence type="ECO:0000313" key="6">
    <source>
        <dbReference type="Proteomes" id="UP000823405"/>
    </source>
</evidence>
<dbReference type="Gene3D" id="2.40.50.40">
    <property type="match status" value="1"/>
</dbReference>
<dbReference type="SMART" id="SM00298">
    <property type="entry name" value="CHROMO"/>
    <property type="match status" value="1"/>
</dbReference>
<accession>A0A9P6QK37</accession>
<comment type="caution">
    <text evidence="5">The sequence shown here is derived from an EMBL/GenBank/DDBJ whole genome shotgun (WGS) entry which is preliminary data.</text>
</comment>
<dbReference type="EMBL" id="JAAAIN010005587">
    <property type="protein sequence ID" value="KAG0273803.1"/>
    <property type="molecule type" value="Genomic_DNA"/>
</dbReference>
<evidence type="ECO:0000256" key="2">
    <source>
        <dbReference type="ARBA" id="ARBA00023242"/>
    </source>
</evidence>
<reference evidence="5" key="1">
    <citation type="journal article" date="2020" name="Fungal Divers.">
        <title>Resolving the Mortierellaceae phylogeny through synthesis of multi-gene phylogenetics and phylogenomics.</title>
        <authorList>
            <person name="Vandepol N."/>
            <person name="Liber J."/>
            <person name="Desiro A."/>
            <person name="Na H."/>
            <person name="Kennedy M."/>
            <person name="Barry K."/>
            <person name="Grigoriev I.V."/>
            <person name="Miller A.N."/>
            <person name="O'Donnell K."/>
            <person name="Stajich J.E."/>
            <person name="Bonito G."/>
        </authorList>
    </citation>
    <scope>NUCLEOTIDE SEQUENCE</scope>
    <source>
        <strain evidence="5">NVP60</strain>
    </source>
</reference>
<evidence type="ECO:0000313" key="5">
    <source>
        <dbReference type="EMBL" id="KAG0273803.1"/>
    </source>
</evidence>
<proteinExistence type="predicted"/>
<feature type="domain" description="Chromo" evidence="4">
    <location>
        <begin position="27"/>
        <end position="77"/>
    </location>
</feature>
<protein>
    <recommendedName>
        <fullName evidence="4">Chromo domain-containing protein</fullName>
    </recommendedName>
</protein>
<feature type="non-terminal residue" evidence="5">
    <location>
        <position position="1"/>
    </location>
</feature>
<dbReference type="CDD" id="cd00024">
    <property type="entry name" value="CD_CSD"/>
    <property type="match status" value="1"/>
</dbReference>
<feature type="non-terminal residue" evidence="5">
    <location>
        <position position="93"/>
    </location>
</feature>
<feature type="region of interest" description="Disordered" evidence="3">
    <location>
        <begin position="1"/>
        <end position="20"/>
    </location>
</feature>
<organism evidence="5 6">
    <name type="scientific">Linnemannia gamsii</name>
    <dbReference type="NCBI Taxonomy" id="64522"/>
    <lineage>
        <taxon>Eukaryota</taxon>
        <taxon>Fungi</taxon>
        <taxon>Fungi incertae sedis</taxon>
        <taxon>Mucoromycota</taxon>
        <taxon>Mortierellomycotina</taxon>
        <taxon>Mortierellomycetes</taxon>
        <taxon>Mortierellales</taxon>
        <taxon>Mortierellaceae</taxon>
        <taxon>Linnemannia</taxon>
    </lineage>
</organism>
<feature type="compositionally biased region" description="Low complexity" evidence="3">
    <location>
        <begin position="1"/>
        <end position="17"/>
    </location>
</feature>
<dbReference type="InterPro" id="IPR051219">
    <property type="entry name" value="Heterochromatin_chromo-domain"/>
</dbReference>
<dbReference type="InterPro" id="IPR000953">
    <property type="entry name" value="Chromo/chromo_shadow_dom"/>
</dbReference>
<gene>
    <name evidence="5" type="ORF">BGZ97_010617</name>
</gene>
<dbReference type="InterPro" id="IPR023780">
    <property type="entry name" value="Chromo_domain"/>
</dbReference>
<dbReference type="PROSITE" id="PS50013">
    <property type="entry name" value="CHROMO_2"/>
    <property type="match status" value="1"/>
</dbReference>
<keyword evidence="6" id="KW-1185">Reference proteome</keyword>
<sequence>LFPTSDDPVPDDTPVSDNLGDYYNEEYEVEKLIAHRYDLQGNLQYKVRWSGFSAAHDSWQTLEDVASAPEALQKYRQTLTRIAKAKHDAALKR</sequence>
<dbReference type="OrthoDB" id="433924at2759"/>
<name>A0A9P6QK37_9FUNG</name>
<comment type="subcellular location">
    <subcellularLocation>
        <location evidence="1">Nucleus</location>
    </subcellularLocation>
</comment>
<evidence type="ECO:0000256" key="3">
    <source>
        <dbReference type="SAM" id="MobiDB-lite"/>
    </source>
</evidence>
<dbReference type="GO" id="GO:0005634">
    <property type="term" value="C:nucleus"/>
    <property type="evidence" value="ECO:0007669"/>
    <property type="project" value="UniProtKB-SubCell"/>
</dbReference>
<evidence type="ECO:0000259" key="4">
    <source>
        <dbReference type="PROSITE" id="PS50013"/>
    </source>
</evidence>